<dbReference type="SUPFAM" id="SSF51110">
    <property type="entry name" value="alpha-D-mannose-specific plant lectins"/>
    <property type="match status" value="1"/>
</dbReference>
<dbReference type="GO" id="GO:0004674">
    <property type="term" value="F:protein serine/threonine kinase activity"/>
    <property type="evidence" value="ECO:0007669"/>
    <property type="project" value="InterPro"/>
</dbReference>
<evidence type="ECO:0000256" key="3">
    <source>
        <dbReference type="ARBA" id="ARBA00022729"/>
    </source>
</evidence>
<evidence type="ECO:0000259" key="10">
    <source>
        <dbReference type="PROSITE" id="PS50927"/>
    </source>
</evidence>
<dbReference type="SUPFAM" id="SSF56112">
    <property type="entry name" value="Protein kinase-like (PK-like)"/>
    <property type="match status" value="1"/>
</dbReference>
<dbReference type="Pfam" id="PF07714">
    <property type="entry name" value="PK_Tyr_Ser-Thr"/>
    <property type="match status" value="1"/>
</dbReference>
<dbReference type="InterPro" id="IPR001245">
    <property type="entry name" value="Ser-Thr/Tyr_kinase_cat_dom"/>
</dbReference>
<dbReference type="SMART" id="SM00108">
    <property type="entry name" value="B_lectin"/>
    <property type="match status" value="1"/>
</dbReference>
<name>A0A8X8XML9_SALSN</name>
<proteinExistence type="predicted"/>
<comment type="subcellular location">
    <subcellularLocation>
        <location evidence="1">Membrane</location>
        <topology evidence="1">Single-pass membrane protein</topology>
    </subcellularLocation>
</comment>
<keyword evidence="3" id="KW-0732">Signal</keyword>
<evidence type="ECO:0000313" key="11">
    <source>
        <dbReference type="EMBL" id="KAG6416528.1"/>
    </source>
</evidence>
<dbReference type="Pfam" id="PF01453">
    <property type="entry name" value="B_lectin"/>
    <property type="match status" value="1"/>
</dbReference>
<evidence type="ECO:0000256" key="1">
    <source>
        <dbReference type="ARBA" id="ARBA00004167"/>
    </source>
</evidence>
<dbReference type="Proteomes" id="UP000298416">
    <property type="component" value="Unassembled WGS sequence"/>
</dbReference>
<evidence type="ECO:0000256" key="5">
    <source>
        <dbReference type="ARBA" id="ARBA00023136"/>
    </source>
</evidence>
<keyword evidence="5 9" id="KW-0472">Membrane</keyword>
<accession>A0A8X8XML9</accession>
<dbReference type="GO" id="GO:0048544">
    <property type="term" value="P:recognition of pollen"/>
    <property type="evidence" value="ECO:0007669"/>
    <property type="project" value="InterPro"/>
</dbReference>
<feature type="region of interest" description="Disordered" evidence="8">
    <location>
        <begin position="70"/>
        <end position="96"/>
    </location>
</feature>
<evidence type="ECO:0000313" key="12">
    <source>
        <dbReference type="Proteomes" id="UP000298416"/>
    </source>
</evidence>
<keyword evidence="12" id="KW-1185">Reference proteome</keyword>
<keyword evidence="2 9" id="KW-0812">Transmembrane</keyword>
<dbReference type="AlphaFoldDB" id="A0A8X8XML9"/>
<evidence type="ECO:0000256" key="2">
    <source>
        <dbReference type="ARBA" id="ARBA00022692"/>
    </source>
</evidence>
<dbReference type="Pfam" id="PF11883">
    <property type="entry name" value="DUF3403"/>
    <property type="match status" value="1"/>
</dbReference>
<keyword evidence="7" id="KW-0325">Glycoprotein</keyword>
<dbReference type="Pfam" id="PF00954">
    <property type="entry name" value="S_locus_glycop"/>
    <property type="match status" value="1"/>
</dbReference>
<gene>
    <name evidence="11" type="ORF">SASPL_123960</name>
</gene>
<dbReference type="InterPro" id="IPR000858">
    <property type="entry name" value="S_locus_glycoprot_dom"/>
</dbReference>
<reference evidence="11" key="2">
    <citation type="submission" date="2020-08" db="EMBL/GenBank/DDBJ databases">
        <title>Plant Genome Project.</title>
        <authorList>
            <person name="Zhang R.-G."/>
        </authorList>
    </citation>
    <scope>NUCLEOTIDE SEQUENCE</scope>
    <source>
        <strain evidence="11">Huo1</strain>
        <tissue evidence="11">Leaf</tissue>
    </source>
</reference>
<dbReference type="InterPro" id="IPR036426">
    <property type="entry name" value="Bulb-type_lectin_dom_sf"/>
</dbReference>
<keyword evidence="4 9" id="KW-1133">Transmembrane helix</keyword>
<comment type="caution">
    <text evidence="11">The sequence shown here is derived from an EMBL/GenBank/DDBJ whole genome shotgun (WGS) entry which is preliminary data.</text>
</comment>
<organism evidence="11">
    <name type="scientific">Salvia splendens</name>
    <name type="common">Scarlet sage</name>
    <dbReference type="NCBI Taxonomy" id="180675"/>
    <lineage>
        <taxon>Eukaryota</taxon>
        <taxon>Viridiplantae</taxon>
        <taxon>Streptophyta</taxon>
        <taxon>Embryophyta</taxon>
        <taxon>Tracheophyta</taxon>
        <taxon>Spermatophyta</taxon>
        <taxon>Magnoliopsida</taxon>
        <taxon>eudicotyledons</taxon>
        <taxon>Gunneridae</taxon>
        <taxon>Pentapetalae</taxon>
        <taxon>asterids</taxon>
        <taxon>lamiids</taxon>
        <taxon>Lamiales</taxon>
        <taxon>Lamiaceae</taxon>
        <taxon>Nepetoideae</taxon>
        <taxon>Mentheae</taxon>
        <taxon>Salviinae</taxon>
        <taxon>Salvia</taxon>
        <taxon>Salvia subgen. Calosphace</taxon>
        <taxon>core Calosphace</taxon>
    </lineage>
</organism>
<evidence type="ECO:0000256" key="6">
    <source>
        <dbReference type="ARBA" id="ARBA00023157"/>
    </source>
</evidence>
<evidence type="ECO:0000256" key="9">
    <source>
        <dbReference type="SAM" id="Phobius"/>
    </source>
</evidence>
<dbReference type="InterPro" id="IPR011009">
    <property type="entry name" value="Kinase-like_dom_sf"/>
</dbReference>
<dbReference type="InterPro" id="IPR001480">
    <property type="entry name" value="Bulb-type_lectin_dom"/>
</dbReference>
<reference evidence="11" key="1">
    <citation type="submission" date="2018-01" db="EMBL/GenBank/DDBJ databases">
        <authorList>
            <person name="Mao J.F."/>
        </authorList>
    </citation>
    <scope>NUCLEOTIDE SEQUENCE</scope>
    <source>
        <strain evidence="11">Huo1</strain>
        <tissue evidence="11">Leaf</tissue>
    </source>
</reference>
<protein>
    <recommendedName>
        <fullName evidence="10">Bulb-type lectin domain-containing protein</fullName>
    </recommendedName>
</protein>
<evidence type="ECO:0000256" key="8">
    <source>
        <dbReference type="SAM" id="MobiDB-lite"/>
    </source>
</evidence>
<keyword evidence="6" id="KW-1015">Disulfide bond</keyword>
<dbReference type="CDD" id="cd00028">
    <property type="entry name" value="B_lectin"/>
    <property type="match status" value="1"/>
</dbReference>
<sequence length="743" mass="81584">MRCSEGGGQDFYYRVPGAELAPAASGAGDDSNKTRQTIMIAGIVVGRAALLLGLAIFLVSKKRKSECSRERSQEDYLLNAPTIPSKRDQSGDQTEANTKKVVGTYGYMSPEYAMDGLFSIKSDVFSFGVLVLERVSGTKNRGFYQTNNHLNLLAYVSVEIIQRREGDSAAGEEYVAGEVLRCIQVGLLCVQEQAEDRPNMSNVVLLLSSDFVSMQQPTHPGYCLGRRPTETRMDDESCTVNQVTVTMLDGRISFAKISHFTTLLDNNTSLVSPNSNFVLGFFSPRNSTKVAIQTVVWVANKNQPISDSSGALSTTPAGNIVITSNQSSPANSTSSNPVLRLLDNGNLVLDHEGSSGSYSRQSFDYPCDTLIPGMRLGWDLRSNQELYLTSWKSMDNPSPGEYTSCPWDGVRSGGTPALHGNSVFIPIFVFNSTYVYYSFENTDGSVVSRLVVGESGALTHFRWSEASNDWISITTLISDTCDEYDKCGSFGVCEFGRAALCDCLAGFVPRVGEECSRRTPLNCSTGSGEANGCVVWSGEELLDIRVYEEGGQELFVKMRLSELVTAAAFVVVLVPEMAEQHDFPNQNENARISDEDVALPMIDFLTISTATNEFSFSNKIGEGGFGPVYKNEVSKLATSHRVSFSSLVRIEVQISEFCLEHGHHRKVNEQASLVVWFPHGYITSYLDLGAKLISSKLFLDEHPLLLTREYIICAAIRLRKWKYMLPNVGWNTSGGILLCGPPY</sequence>
<dbReference type="GO" id="GO:0016020">
    <property type="term" value="C:membrane"/>
    <property type="evidence" value="ECO:0007669"/>
    <property type="project" value="UniProtKB-SubCell"/>
</dbReference>
<feature type="domain" description="Bulb-type lectin" evidence="10">
    <location>
        <begin position="255"/>
        <end position="362"/>
    </location>
</feature>
<dbReference type="PANTHER" id="PTHR32444:SF158">
    <property type="entry name" value="RECEPTOR-LIKE SERINE_THREONINE-PROTEIN KINASE"/>
    <property type="match status" value="1"/>
</dbReference>
<dbReference type="EMBL" id="PNBA02000008">
    <property type="protein sequence ID" value="KAG6416528.1"/>
    <property type="molecule type" value="Genomic_DNA"/>
</dbReference>
<dbReference type="Gene3D" id="3.30.200.20">
    <property type="entry name" value="Phosphorylase Kinase, domain 1"/>
    <property type="match status" value="1"/>
</dbReference>
<dbReference type="Gene3D" id="1.10.510.10">
    <property type="entry name" value="Transferase(Phosphotransferase) domain 1"/>
    <property type="match status" value="1"/>
</dbReference>
<evidence type="ECO:0000256" key="4">
    <source>
        <dbReference type="ARBA" id="ARBA00022989"/>
    </source>
</evidence>
<dbReference type="PANTHER" id="PTHR32444">
    <property type="entry name" value="BULB-TYPE LECTIN DOMAIN-CONTAINING PROTEIN"/>
    <property type="match status" value="1"/>
</dbReference>
<dbReference type="Gene3D" id="2.90.10.10">
    <property type="entry name" value="Bulb-type lectin domain"/>
    <property type="match status" value="1"/>
</dbReference>
<dbReference type="PROSITE" id="PS50927">
    <property type="entry name" value="BULB_LECTIN"/>
    <property type="match status" value="1"/>
</dbReference>
<dbReference type="InterPro" id="IPR021820">
    <property type="entry name" value="S-locus_recpt_kinase_C"/>
</dbReference>
<evidence type="ECO:0000256" key="7">
    <source>
        <dbReference type="ARBA" id="ARBA00023180"/>
    </source>
</evidence>
<feature type="transmembrane region" description="Helical" evidence="9">
    <location>
        <begin position="38"/>
        <end position="59"/>
    </location>
</feature>